<dbReference type="Pfam" id="PF05943">
    <property type="entry name" value="VipB"/>
    <property type="match status" value="1"/>
</dbReference>
<keyword evidence="3" id="KW-1185">Reference proteome</keyword>
<accession>A0ABX7NZ27</accession>
<organism evidence="2 3">
    <name type="scientific">Pyxidicoccus parkwayensis</name>
    <dbReference type="NCBI Taxonomy" id="2813578"/>
    <lineage>
        <taxon>Bacteria</taxon>
        <taxon>Pseudomonadati</taxon>
        <taxon>Myxococcota</taxon>
        <taxon>Myxococcia</taxon>
        <taxon>Myxococcales</taxon>
        <taxon>Cystobacterineae</taxon>
        <taxon>Myxococcaceae</taxon>
        <taxon>Pyxidicoccus</taxon>
    </lineage>
</organism>
<protein>
    <submittedName>
        <fullName evidence="2">Type VI secretion system contractile sheath large subunit</fullName>
    </submittedName>
</protein>
<reference evidence="2 3" key="1">
    <citation type="submission" date="2021-02" db="EMBL/GenBank/DDBJ databases">
        <title>De Novo genome assembly of isolated myxobacteria.</title>
        <authorList>
            <person name="Stevens D.C."/>
        </authorList>
    </citation>
    <scope>NUCLEOTIDE SEQUENCE [LARGE SCALE GENOMIC DNA]</scope>
    <source>
        <strain evidence="3">SCPEA02</strain>
    </source>
</reference>
<sequence length="556" mass="58095">MSQSGSSAEGARVRWLVAGAFSPAPSGRRFHLTPESFSSELARAATGLRITIADRLGAGDTRSFELSFDRLRAFGIADLISAVPELRALQALHSDLSSSDPLRPLSPEEAASRIATITGPGRLPDAVAEALRAAAVPNTPDVPAAPPPASSGEDLVETMLNRADSASPAAASRAVDAFLRAINPRVPASSSAPAAATSPSRKTARDLIEEALLTTAKDILATEPVARLESAWRGLRWLVDQCPRSSGVAVEVLDAARPALLEALQGVLAAEPFDRPDAVFLVDSCDDVGLLGRLAALGERSQVPVVASVASSLLGVAPGELPVALEEERETVSDAWTELRQDESSRWLCAAINNVVVVSEGRGPAKRSAFTSPALAIAALLSASFRDAGSFARILGQAGGLRAPATWELPSGRDKGLGIPTENFLPIRAQARLESRGVLGLGSGRNADAVLLSAAPTVYGGGYSVPLPAQLLTGRIVRFATWVRDQLPPGTGNEEVNAIFAQAAEVFLFRGATENGQVRAELVSTDDGRGVHVSATVRPEHAGTRFQLAFVLPLRG</sequence>
<feature type="domain" description="TssC1 N-terminal" evidence="1">
    <location>
        <begin position="208"/>
        <end position="265"/>
    </location>
</feature>
<evidence type="ECO:0000313" key="3">
    <source>
        <dbReference type="Proteomes" id="UP000662747"/>
    </source>
</evidence>
<dbReference type="InterPro" id="IPR044031">
    <property type="entry name" value="TssC1_N"/>
</dbReference>
<name>A0ABX7NZ27_9BACT</name>
<dbReference type="RefSeq" id="WP_206722901.1">
    <property type="nucleotide sequence ID" value="NZ_CP071090.1"/>
</dbReference>
<evidence type="ECO:0000313" key="2">
    <source>
        <dbReference type="EMBL" id="QSQ21323.1"/>
    </source>
</evidence>
<proteinExistence type="predicted"/>
<evidence type="ECO:0000259" key="1">
    <source>
        <dbReference type="Pfam" id="PF05943"/>
    </source>
</evidence>
<dbReference type="EMBL" id="CP071090">
    <property type="protein sequence ID" value="QSQ21323.1"/>
    <property type="molecule type" value="Genomic_DNA"/>
</dbReference>
<gene>
    <name evidence="2" type="ORF">JY651_40075</name>
</gene>
<dbReference type="Proteomes" id="UP000662747">
    <property type="component" value="Chromosome"/>
</dbReference>